<feature type="compositionally biased region" description="Polar residues" evidence="1">
    <location>
        <begin position="153"/>
        <end position="163"/>
    </location>
</feature>
<dbReference type="HOGENOM" id="CLU_1580939_0_0_1"/>
<keyword evidence="3" id="KW-1185">Reference proteome</keyword>
<accession>J3N6R0</accession>
<evidence type="ECO:0000313" key="3">
    <source>
        <dbReference type="Proteomes" id="UP000006038"/>
    </source>
</evidence>
<feature type="region of interest" description="Disordered" evidence="1">
    <location>
        <begin position="65"/>
        <end position="169"/>
    </location>
</feature>
<reference evidence="2" key="1">
    <citation type="journal article" date="2013" name="Nat. Commun.">
        <title>Whole-genome sequencing of Oryza brachyantha reveals mechanisms underlying Oryza genome evolution.</title>
        <authorList>
            <person name="Chen J."/>
            <person name="Huang Q."/>
            <person name="Gao D."/>
            <person name="Wang J."/>
            <person name="Lang Y."/>
            <person name="Liu T."/>
            <person name="Li B."/>
            <person name="Bai Z."/>
            <person name="Luis Goicoechea J."/>
            <person name="Liang C."/>
            <person name="Chen C."/>
            <person name="Zhang W."/>
            <person name="Sun S."/>
            <person name="Liao Y."/>
            <person name="Zhang X."/>
            <person name="Yang L."/>
            <person name="Song C."/>
            <person name="Wang M."/>
            <person name="Shi J."/>
            <person name="Liu G."/>
            <person name="Liu J."/>
            <person name="Zhou H."/>
            <person name="Zhou W."/>
            <person name="Yu Q."/>
            <person name="An N."/>
            <person name="Chen Y."/>
            <person name="Cai Q."/>
            <person name="Wang B."/>
            <person name="Liu B."/>
            <person name="Min J."/>
            <person name="Huang Y."/>
            <person name="Wu H."/>
            <person name="Li Z."/>
            <person name="Zhang Y."/>
            <person name="Yin Y."/>
            <person name="Song W."/>
            <person name="Jiang J."/>
            <person name="Jackson S.A."/>
            <person name="Wing R.A."/>
            <person name="Wang J."/>
            <person name="Chen M."/>
        </authorList>
    </citation>
    <scope>NUCLEOTIDE SEQUENCE [LARGE SCALE GENOMIC DNA]</scope>
    <source>
        <strain evidence="2">cv. IRGC 101232</strain>
    </source>
</reference>
<protein>
    <submittedName>
        <fullName evidence="2">Uncharacterized protein</fullName>
    </submittedName>
</protein>
<dbReference type="Gramene" id="OB11G14960.1">
    <property type="protein sequence ID" value="OB11G14960.1"/>
    <property type="gene ID" value="OB11G14960"/>
</dbReference>
<organism evidence="2">
    <name type="scientific">Oryza brachyantha</name>
    <name type="common">malo sina</name>
    <dbReference type="NCBI Taxonomy" id="4533"/>
    <lineage>
        <taxon>Eukaryota</taxon>
        <taxon>Viridiplantae</taxon>
        <taxon>Streptophyta</taxon>
        <taxon>Embryophyta</taxon>
        <taxon>Tracheophyta</taxon>
        <taxon>Spermatophyta</taxon>
        <taxon>Magnoliopsida</taxon>
        <taxon>Liliopsida</taxon>
        <taxon>Poales</taxon>
        <taxon>Poaceae</taxon>
        <taxon>BOP clade</taxon>
        <taxon>Oryzoideae</taxon>
        <taxon>Oryzeae</taxon>
        <taxon>Oryzinae</taxon>
        <taxon>Oryza</taxon>
    </lineage>
</organism>
<feature type="region of interest" description="Disordered" evidence="1">
    <location>
        <begin position="1"/>
        <end position="21"/>
    </location>
</feature>
<proteinExistence type="predicted"/>
<name>J3N6R0_ORYBR</name>
<evidence type="ECO:0000256" key="1">
    <source>
        <dbReference type="SAM" id="MobiDB-lite"/>
    </source>
</evidence>
<dbReference type="AlphaFoldDB" id="J3N6R0"/>
<evidence type="ECO:0000313" key="2">
    <source>
        <dbReference type="EnsemblPlants" id="OB11G14960.1"/>
    </source>
</evidence>
<dbReference type="Proteomes" id="UP000006038">
    <property type="component" value="Chromosome 11"/>
</dbReference>
<reference evidence="2" key="2">
    <citation type="submission" date="2013-04" db="UniProtKB">
        <authorList>
            <consortium name="EnsemblPlants"/>
        </authorList>
    </citation>
    <scope>IDENTIFICATION</scope>
</reference>
<dbReference type="EnsemblPlants" id="OB11G14960.1">
    <property type="protein sequence ID" value="OB11G14960.1"/>
    <property type="gene ID" value="OB11G14960"/>
</dbReference>
<feature type="compositionally biased region" description="Polar residues" evidence="1">
    <location>
        <begin position="110"/>
        <end position="129"/>
    </location>
</feature>
<sequence length="169" mass="18380">MRDERQFRQCEASAPRPRGLQLQYSSLVDHRGLHDPVSDMHLPFPPPLLREIEVEFAVLQTRGDAAGAEKAVNEADEPGGRPRIPNGDDAGDAEARRFPPEVAPPRASTHVRTASCAGSSDSTRWSTFSGRALMRSGPPPRSSIPSNGCRASPLNTSHRTAYASTARRE</sequence>